<keyword evidence="2" id="KW-1185">Reference proteome</keyword>
<dbReference type="EMBL" id="QDKG01000001">
    <property type="protein sequence ID" value="PVH26748.1"/>
    <property type="molecule type" value="Genomic_DNA"/>
</dbReference>
<dbReference type="PANTHER" id="PTHR43190:SF3">
    <property type="entry name" value="N-ACETYL-D-GLUCOSAMINE KINASE"/>
    <property type="match status" value="1"/>
</dbReference>
<proteinExistence type="predicted"/>
<dbReference type="Gene3D" id="1.10.720.160">
    <property type="match status" value="1"/>
</dbReference>
<name>A0A2T8HMR8_9SPHI</name>
<gene>
    <name evidence="1" type="ORF">DC487_03850</name>
</gene>
<reference evidence="1 2" key="1">
    <citation type="submission" date="2018-04" db="EMBL/GenBank/DDBJ databases">
        <title>Sphingobacterium cortibacter sp. nov.</title>
        <authorList>
            <person name="Li Y."/>
        </authorList>
    </citation>
    <scope>NUCLEOTIDE SEQUENCE [LARGE SCALE GENOMIC DNA]</scope>
    <source>
        <strain evidence="1 2">2c-3</strain>
    </source>
</reference>
<evidence type="ECO:0000313" key="1">
    <source>
        <dbReference type="EMBL" id="PVH26748.1"/>
    </source>
</evidence>
<dbReference type="RefSeq" id="WP_116774607.1">
    <property type="nucleotide sequence ID" value="NZ_QDKG01000001.1"/>
</dbReference>
<evidence type="ECO:0008006" key="3">
    <source>
        <dbReference type="Google" id="ProtNLM"/>
    </source>
</evidence>
<dbReference type="AlphaFoldDB" id="A0A2T8HMR8"/>
<dbReference type="PANTHER" id="PTHR43190">
    <property type="entry name" value="N-ACETYL-D-GLUCOSAMINE KINASE"/>
    <property type="match status" value="1"/>
</dbReference>
<protein>
    <recommendedName>
        <fullName evidence="3">N-acetylglucosamine kinase</fullName>
    </recommendedName>
</protein>
<dbReference type="Proteomes" id="UP000245627">
    <property type="component" value="Unassembled WGS sequence"/>
</dbReference>
<evidence type="ECO:0000313" key="2">
    <source>
        <dbReference type="Proteomes" id="UP000245627"/>
    </source>
</evidence>
<dbReference type="SUPFAM" id="SSF53067">
    <property type="entry name" value="Actin-like ATPase domain"/>
    <property type="match status" value="2"/>
</dbReference>
<dbReference type="InterPro" id="IPR043129">
    <property type="entry name" value="ATPase_NBD"/>
</dbReference>
<accession>A0A2T8HMR8</accession>
<dbReference type="Gene3D" id="3.30.420.40">
    <property type="match status" value="2"/>
</dbReference>
<dbReference type="OrthoDB" id="871343at2"/>
<comment type="caution">
    <text evidence="1">The sequence shown here is derived from an EMBL/GenBank/DDBJ whole genome shotgun (WGS) entry which is preliminary data.</text>
</comment>
<sequence length="282" mass="32182">MIVVVYSGSKFADWRIAEKGRVLYGFKTTGINPYVQDERAIYQIFNRNTHLINNAEKIRRIYFFGAGASSSDRQEKVDRVFHEFFKNAKVKVHHDILASAIATFGNEKGIIGIIGSGSNAAYYTGKKIVNNNYGLGYIMADEGSSNWMARQLLRDFLSDLMPRGFREKFLQSHPLDRKTIMDKIYNLPNPNIFLNSFSDFILENKEDPYMSAIIKRGLETYIKTYLVPLSEAYPDSVVNFTGSVASKYAPWLIELAAEYHLPVGTIVHEPVQNLIKYYTTKN</sequence>
<dbReference type="InterPro" id="IPR052519">
    <property type="entry name" value="Euk-type_GlcNAc_Kinase"/>
</dbReference>
<organism evidence="1 2">
    <name type="scientific">Sphingobacterium corticibacter</name>
    <dbReference type="NCBI Taxonomy" id="2171749"/>
    <lineage>
        <taxon>Bacteria</taxon>
        <taxon>Pseudomonadati</taxon>
        <taxon>Bacteroidota</taxon>
        <taxon>Sphingobacteriia</taxon>
        <taxon>Sphingobacteriales</taxon>
        <taxon>Sphingobacteriaceae</taxon>
        <taxon>Sphingobacterium</taxon>
    </lineage>
</organism>